<feature type="region of interest" description="Disordered" evidence="1">
    <location>
        <begin position="25"/>
        <end position="55"/>
    </location>
</feature>
<sequence length="166" mass="17127">MGACATKSGDLKVKGQAPLVVEDAAVPPVAAGEKKDKANGVPVAAETDPADVSRRRSLSDLLKEDEEASDGEAVQETEKVVIEESEITTDGAEVQKGSQAPAQPSVAAEQDDTAEELNGDPKDNQERGDDAQAHVVEEEKRVDPDSVQGAATPGAEESNVVDGAPA</sequence>
<dbReference type="EMBL" id="GBRH01233388">
    <property type="protein sequence ID" value="JAD64507.1"/>
    <property type="molecule type" value="Transcribed_RNA"/>
</dbReference>
<reference evidence="2" key="2">
    <citation type="journal article" date="2015" name="Data Brief">
        <title>Shoot transcriptome of the giant reed, Arundo donax.</title>
        <authorList>
            <person name="Barrero R.A."/>
            <person name="Guerrero F.D."/>
            <person name="Moolhuijzen P."/>
            <person name="Goolsby J.A."/>
            <person name="Tidwell J."/>
            <person name="Bellgard S.E."/>
            <person name="Bellgard M.I."/>
        </authorList>
    </citation>
    <scope>NUCLEOTIDE SEQUENCE</scope>
    <source>
        <tissue evidence="2">Shoot tissue taken approximately 20 cm above the soil surface</tissue>
    </source>
</reference>
<evidence type="ECO:0000256" key="1">
    <source>
        <dbReference type="SAM" id="MobiDB-lite"/>
    </source>
</evidence>
<reference evidence="2" key="1">
    <citation type="submission" date="2014-09" db="EMBL/GenBank/DDBJ databases">
        <authorList>
            <person name="Magalhaes I.L.F."/>
            <person name="Oliveira U."/>
            <person name="Santos F.R."/>
            <person name="Vidigal T.H.D.A."/>
            <person name="Brescovit A.D."/>
            <person name="Santos A.J."/>
        </authorList>
    </citation>
    <scope>NUCLEOTIDE SEQUENCE</scope>
    <source>
        <tissue evidence="2">Shoot tissue taken approximately 20 cm above the soil surface</tissue>
    </source>
</reference>
<feature type="compositionally biased region" description="Acidic residues" evidence="1">
    <location>
        <begin position="109"/>
        <end position="118"/>
    </location>
</feature>
<proteinExistence type="predicted"/>
<organism evidence="2">
    <name type="scientific">Arundo donax</name>
    <name type="common">Giant reed</name>
    <name type="synonym">Donax arundinaceus</name>
    <dbReference type="NCBI Taxonomy" id="35708"/>
    <lineage>
        <taxon>Eukaryota</taxon>
        <taxon>Viridiplantae</taxon>
        <taxon>Streptophyta</taxon>
        <taxon>Embryophyta</taxon>
        <taxon>Tracheophyta</taxon>
        <taxon>Spermatophyta</taxon>
        <taxon>Magnoliopsida</taxon>
        <taxon>Liliopsida</taxon>
        <taxon>Poales</taxon>
        <taxon>Poaceae</taxon>
        <taxon>PACMAD clade</taxon>
        <taxon>Arundinoideae</taxon>
        <taxon>Arundineae</taxon>
        <taxon>Arundo</taxon>
    </lineage>
</organism>
<feature type="region of interest" description="Disordered" evidence="1">
    <location>
        <begin position="85"/>
        <end position="166"/>
    </location>
</feature>
<feature type="compositionally biased region" description="Basic and acidic residues" evidence="1">
    <location>
        <begin position="119"/>
        <end position="144"/>
    </location>
</feature>
<dbReference type="AlphaFoldDB" id="A0A0A9BZ20"/>
<accession>A0A0A9BZ20</accession>
<name>A0A0A9BZ20_ARUDO</name>
<protein>
    <submittedName>
        <fullName evidence="2">Uncharacterized protein</fullName>
    </submittedName>
</protein>
<evidence type="ECO:0000313" key="2">
    <source>
        <dbReference type="EMBL" id="JAD64507.1"/>
    </source>
</evidence>